<dbReference type="InterPro" id="IPR019223">
    <property type="entry name" value="DUF2147"/>
</dbReference>
<dbReference type="PANTHER" id="PTHR36919">
    <property type="entry name" value="BLR1215 PROTEIN"/>
    <property type="match status" value="1"/>
</dbReference>
<dbReference type="PANTHER" id="PTHR36919:SF2">
    <property type="entry name" value="BLL6627 PROTEIN"/>
    <property type="match status" value="1"/>
</dbReference>
<feature type="signal peptide" evidence="1">
    <location>
        <begin position="1"/>
        <end position="27"/>
    </location>
</feature>
<evidence type="ECO:0000313" key="4">
    <source>
        <dbReference type="Proteomes" id="UP000295292"/>
    </source>
</evidence>
<keyword evidence="1" id="KW-0732">Signal</keyword>
<gene>
    <name evidence="3" type="ORF">CLV99_3653</name>
</gene>
<dbReference type="Gene3D" id="2.40.128.520">
    <property type="match status" value="1"/>
</dbReference>
<proteinExistence type="predicted"/>
<dbReference type="Proteomes" id="UP000295292">
    <property type="component" value="Unassembled WGS sequence"/>
</dbReference>
<protein>
    <submittedName>
        <fullName evidence="3">Uncharacterized protein DUF2147</fullName>
    </submittedName>
</protein>
<feature type="domain" description="DUF2147" evidence="2">
    <location>
        <begin position="35"/>
        <end position="143"/>
    </location>
</feature>
<dbReference type="Pfam" id="PF09917">
    <property type="entry name" value="DUF2147"/>
    <property type="match status" value="1"/>
</dbReference>
<name>A0A4R6WK05_9SPHI</name>
<accession>A0A4R6WK05</accession>
<keyword evidence="4" id="KW-1185">Reference proteome</keyword>
<organism evidence="3 4">
    <name type="scientific">Sphingobacterium yanglingense</name>
    <dbReference type="NCBI Taxonomy" id="1437280"/>
    <lineage>
        <taxon>Bacteria</taxon>
        <taxon>Pseudomonadati</taxon>
        <taxon>Bacteroidota</taxon>
        <taxon>Sphingobacteriia</taxon>
        <taxon>Sphingobacteriales</taxon>
        <taxon>Sphingobacteriaceae</taxon>
        <taxon>Sphingobacterium</taxon>
    </lineage>
</organism>
<comment type="caution">
    <text evidence="3">The sequence shown here is derived from an EMBL/GenBank/DDBJ whole genome shotgun (WGS) entry which is preliminary data.</text>
</comment>
<evidence type="ECO:0000256" key="1">
    <source>
        <dbReference type="SAM" id="SignalP"/>
    </source>
</evidence>
<evidence type="ECO:0000259" key="2">
    <source>
        <dbReference type="Pfam" id="PF09917"/>
    </source>
</evidence>
<evidence type="ECO:0000313" key="3">
    <source>
        <dbReference type="EMBL" id="TDQ75957.1"/>
    </source>
</evidence>
<sequence>MDFKLNYTMRQLLFSFVALVFTMTCYAQSKDPIVGTWLNPSGEGKVEIYESNGKFFGKLYLVKDKSKKDAQNPDEKLRSRALNGVVILNNFTKKGTSYEGGEIYDPKSGKTYSCKMKLKGNDALDIRGFIGISMFGRSETWTRTK</sequence>
<reference evidence="3 4" key="1">
    <citation type="submission" date="2019-03" db="EMBL/GenBank/DDBJ databases">
        <title>Genomic Encyclopedia of Archaeal and Bacterial Type Strains, Phase II (KMG-II): from individual species to whole genera.</title>
        <authorList>
            <person name="Goeker M."/>
        </authorList>
    </citation>
    <scope>NUCLEOTIDE SEQUENCE [LARGE SCALE GENOMIC DNA]</scope>
    <source>
        <strain evidence="3 4">DSM 28353</strain>
    </source>
</reference>
<feature type="chain" id="PRO_5020252199" evidence="1">
    <location>
        <begin position="28"/>
        <end position="145"/>
    </location>
</feature>
<dbReference type="AlphaFoldDB" id="A0A4R6WK05"/>
<dbReference type="EMBL" id="SNYV01000016">
    <property type="protein sequence ID" value="TDQ75957.1"/>
    <property type="molecule type" value="Genomic_DNA"/>
</dbReference>